<keyword evidence="1" id="KW-0456">Lyase</keyword>
<dbReference type="SUPFAM" id="SSF51126">
    <property type="entry name" value="Pectin lyase-like"/>
    <property type="match status" value="1"/>
</dbReference>
<gene>
    <name evidence="1" type="ORF">LOM8899_00014</name>
</gene>
<proteinExistence type="predicted"/>
<evidence type="ECO:0000313" key="1">
    <source>
        <dbReference type="EMBL" id="SMY05893.1"/>
    </source>
</evidence>
<dbReference type="OrthoDB" id="7749009at2"/>
<organism evidence="1 2">
    <name type="scientific">Flavimaricola marinus</name>
    <dbReference type="NCBI Taxonomy" id="1819565"/>
    <lineage>
        <taxon>Bacteria</taxon>
        <taxon>Pseudomonadati</taxon>
        <taxon>Pseudomonadota</taxon>
        <taxon>Alphaproteobacteria</taxon>
        <taxon>Rhodobacterales</taxon>
        <taxon>Paracoccaceae</taxon>
        <taxon>Flavimaricola</taxon>
    </lineage>
</organism>
<dbReference type="EMBL" id="FXZK01000001">
    <property type="protein sequence ID" value="SMY05893.1"/>
    <property type="molecule type" value="Genomic_DNA"/>
</dbReference>
<dbReference type="Proteomes" id="UP000201613">
    <property type="component" value="Unassembled WGS sequence"/>
</dbReference>
<dbReference type="Gene3D" id="2.160.20.10">
    <property type="entry name" value="Single-stranded right-handed beta-helix, Pectin lyase-like"/>
    <property type="match status" value="1"/>
</dbReference>
<keyword evidence="2" id="KW-1185">Reference proteome</keyword>
<name>A0A238L8J1_9RHOB</name>
<dbReference type="InterPro" id="IPR011050">
    <property type="entry name" value="Pectin_lyase_fold/virulence"/>
</dbReference>
<dbReference type="AlphaFoldDB" id="A0A238L8J1"/>
<protein>
    <submittedName>
        <fullName evidence="1">Pectate lyase superfamily protein</fullName>
    </submittedName>
</protein>
<evidence type="ECO:0000313" key="2">
    <source>
        <dbReference type="Proteomes" id="UP000201613"/>
    </source>
</evidence>
<dbReference type="InterPro" id="IPR012334">
    <property type="entry name" value="Pectin_lyas_fold"/>
</dbReference>
<dbReference type="GO" id="GO:0016829">
    <property type="term" value="F:lyase activity"/>
    <property type="evidence" value="ECO:0007669"/>
    <property type="project" value="UniProtKB-KW"/>
</dbReference>
<sequence length="762" mass="82309">MNKAITDGLVLMPPPFADGLGVWSSGNGTPGSDTYAGSGTGSFVSADQDFGGCLEILKSSSTTKLRYMGETDILPGCYLRVTARVKAVSGALPSVRIAGWPGQANNTVLSGVVVSGPSTLLTTYGEVVEVSAIIGTGNRNGVDMVWNGAAYGHLGLDLTGANGGVVRVDDIVVEDVTSVFVRDLIGMVDVRDYGAIGDGIANDAAAFEAADAAADGREVLVSAGTYYLGNDVTFQSQVRFEGTVTQPAANRFILQRNYDFQTYLDAFGNEEMAFKKAFQALLNFSDHDSLDLGGRRIGLSAPVDMQAADPSRTTFATRRVIRNGQLQPIEGSAWTPTVITSQATYSASSGLTLSNVTNIANIKVGSLVTGSGVGREVYVREVNLAQQRITLSAELYDAEGTQQFTFTRFKYLLDFSGFADLSQFVIQNVEFQCNGISSGILLAPQGLTFHLSDCFITKPKDRGLSSPGSGCQGMMLDRCNWQSNEQSLTVEQRTTVGFNCNANDVKIRDNRAVMFKHWGVVGGSGTMITGNHWFGGDEASNGVRNGGIIFTQPNNKTVITGNYIDNNFVEWTNEHDASPALGNQFSFGGMTITGNIFTANDVATWFNWIVIKPYGPGHFIHGFSVVSNVFRTINGNIDRVESVDTTFADLDFGRMRAIEFRSNVFHGIDEEARNPVSITHSEATAEQVWIVDSDPLLPFRGRARSIESVVPVDRLTASNGDLMYEAPWVDNEYGDTRREFRVVFKTPVSGTIRASVRMDNPL</sequence>
<dbReference type="RefSeq" id="WP_093990136.1">
    <property type="nucleotide sequence ID" value="NZ_FXZK01000001.1"/>
</dbReference>
<reference evidence="1 2" key="1">
    <citation type="submission" date="2017-05" db="EMBL/GenBank/DDBJ databases">
        <authorList>
            <person name="Song R."/>
            <person name="Chenine A.L."/>
            <person name="Ruprecht R.M."/>
        </authorList>
    </citation>
    <scope>NUCLEOTIDE SEQUENCE [LARGE SCALE GENOMIC DNA]</scope>
    <source>
        <strain evidence="1 2">CECT 8899</strain>
    </source>
</reference>
<accession>A0A238L8J1</accession>